<name>A0ACC0IP38_9ERIC</name>
<evidence type="ECO:0000313" key="2">
    <source>
        <dbReference type="Proteomes" id="UP001060215"/>
    </source>
</evidence>
<keyword evidence="2" id="KW-1185">Reference proteome</keyword>
<protein>
    <submittedName>
        <fullName evidence="1">Uncharacterized protein</fullName>
    </submittedName>
</protein>
<accession>A0ACC0IP38</accession>
<comment type="caution">
    <text evidence="1">The sequence shown here is derived from an EMBL/GenBank/DDBJ whole genome shotgun (WGS) entry which is preliminary data.</text>
</comment>
<sequence length="68" mass="7186">MIGLDLLVYKRSYALTPVYEAATRPIEESPPVNSGKVEPDDSDGKEACQPDSLIDEASTASSASSAIK</sequence>
<organism evidence="1 2">
    <name type="scientific">Camellia lanceoleosa</name>
    <dbReference type="NCBI Taxonomy" id="1840588"/>
    <lineage>
        <taxon>Eukaryota</taxon>
        <taxon>Viridiplantae</taxon>
        <taxon>Streptophyta</taxon>
        <taxon>Embryophyta</taxon>
        <taxon>Tracheophyta</taxon>
        <taxon>Spermatophyta</taxon>
        <taxon>Magnoliopsida</taxon>
        <taxon>eudicotyledons</taxon>
        <taxon>Gunneridae</taxon>
        <taxon>Pentapetalae</taxon>
        <taxon>asterids</taxon>
        <taxon>Ericales</taxon>
        <taxon>Theaceae</taxon>
        <taxon>Camellia</taxon>
    </lineage>
</organism>
<dbReference type="Proteomes" id="UP001060215">
    <property type="component" value="Chromosome 3"/>
</dbReference>
<evidence type="ECO:0000313" key="1">
    <source>
        <dbReference type="EMBL" id="KAI8026685.1"/>
    </source>
</evidence>
<gene>
    <name evidence="1" type="ORF">LOK49_LG02G00870</name>
</gene>
<proteinExistence type="predicted"/>
<dbReference type="EMBL" id="CM045760">
    <property type="protein sequence ID" value="KAI8026685.1"/>
    <property type="molecule type" value="Genomic_DNA"/>
</dbReference>
<reference evidence="1 2" key="1">
    <citation type="journal article" date="2022" name="Plant J.">
        <title>Chromosome-level genome of Camellia lanceoleosa provides a valuable resource for understanding genome evolution and self-incompatibility.</title>
        <authorList>
            <person name="Gong W."/>
            <person name="Xiao S."/>
            <person name="Wang L."/>
            <person name="Liao Z."/>
            <person name="Chang Y."/>
            <person name="Mo W."/>
            <person name="Hu G."/>
            <person name="Li W."/>
            <person name="Zhao G."/>
            <person name="Zhu H."/>
            <person name="Hu X."/>
            <person name="Ji K."/>
            <person name="Xiang X."/>
            <person name="Song Q."/>
            <person name="Yuan D."/>
            <person name="Jin S."/>
            <person name="Zhang L."/>
        </authorList>
    </citation>
    <scope>NUCLEOTIDE SEQUENCE [LARGE SCALE GENOMIC DNA]</scope>
    <source>
        <strain evidence="1">SQ_2022a</strain>
    </source>
</reference>